<evidence type="ECO:0000313" key="2">
    <source>
        <dbReference type="Proteomes" id="UP000182375"/>
    </source>
</evidence>
<dbReference type="AlphaFoldDB" id="A0A1H4PBD4"/>
<dbReference type="RefSeq" id="WP_074990992.1">
    <property type="nucleotide sequence ID" value="NZ_FNTD01000004.1"/>
</dbReference>
<proteinExistence type="predicted"/>
<evidence type="ECO:0000313" key="1">
    <source>
        <dbReference type="EMBL" id="SEC04700.1"/>
    </source>
</evidence>
<dbReference type="Proteomes" id="UP000182375">
    <property type="component" value="Unassembled WGS sequence"/>
</dbReference>
<protein>
    <recommendedName>
        <fullName evidence="3">Phage tail protein</fullName>
    </recommendedName>
</protein>
<sequence>MSKSSGLGDNLYISGFDASGDISALGNVGGGPAALDFTAINKSAMERQGGVRDGRIEFTAFFNHVAAGTGTHEKLSALPTSDVILTYCRGTNVGDPAACLVSKQINYDGTRGNDGAFTFAVSAQANGYGLGWGRQLTAGLRTDTAATQGASIDTVAATSFGAQAYMQVTAFTGTDVSVKIQDSADNVTFADVPGLTFTQITAAPAAERIATAPTATIRQYLRAVTVTTGGFTNLSFSVVVVKNESAVTF</sequence>
<dbReference type="GeneID" id="95510284"/>
<gene>
    <name evidence="1" type="ORF">SAMN04490357_1045</name>
</gene>
<dbReference type="STRING" id="67331.SAMN04490357_1045"/>
<organism evidence="1 2">
    <name type="scientific">Streptomyces misionensis</name>
    <dbReference type="NCBI Taxonomy" id="67331"/>
    <lineage>
        <taxon>Bacteria</taxon>
        <taxon>Bacillati</taxon>
        <taxon>Actinomycetota</taxon>
        <taxon>Actinomycetes</taxon>
        <taxon>Kitasatosporales</taxon>
        <taxon>Streptomycetaceae</taxon>
        <taxon>Streptomyces</taxon>
    </lineage>
</organism>
<reference evidence="1 2" key="1">
    <citation type="submission" date="2016-10" db="EMBL/GenBank/DDBJ databases">
        <authorList>
            <person name="de Groot N.N."/>
        </authorList>
    </citation>
    <scope>NUCLEOTIDE SEQUENCE [LARGE SCALE GENOMIC DNA]</scope>
    <source>
        <strain evidence="1 2">DSM 40306</strain>
    </source>
</reference>
<evidence type="ECO:0008006" key="3">
    <source>
        <dbReference type="Google" id="ProtNLM"/>
    </source>
</evidence>
<name>A0A1H4PBD4_9ACTN</name>
<dbReference type="EMBL" id="FNTD01000004">
    <property type="protein sequence ID" value="SEC04700.1"/>
    <property type="molecule type" value="Genomic_DNA"/>
</dbReference>
<accession>A0A1H4PBD4</accession>